<keyword evidence="3" id="KW-0413">Isomerase</keyword>
<dbReference type="EMBL" id="DSYZ01000090">
    <property type="protein sequence ID" value="HGT82996.1"/>
    <property type="molecule type" value="Genomic_DNA"/>
</dbReference>
<dbReference type="GO" id="GO:1901135">
    <property type="term" value="P:carbohydrate derivative metabolic process"/>
    <property type="evidence" value="ECO:0007669"/>
    <property type="project" value="InterPro"/>
</dbReference>
<name>A0A7J3M233_ARCFL</name>
<dbReference type="CDD" id="cd05005">
    <property type="entry name" value="SIS_PHI"/>
    <property type="match status" value="1"/>
</dbReference>
<evidence type="ECO:0000259" key="2">
    <source>
        <dbReference type="PROSITE" id="PS51464"/>
    </source>
</evidence>
<gene>
    <name evidence="3" type="primary">hxlB</name>
    <name evidence="3" type="ORF">ENT52_04640</name>
</gene>
<dbReference type="NCBIfam" id="TIGR03127">
    <property type="entry name" value="RuMP_HxlB"/>
    <property type="match status" value="1"/>
</dbReference>
<dbReference type="Pfam" id="PF01380">
    <property type="entry name" value="SIS"/>
    <property type="match status" value="1"/>
</dbReference>
<dbReference type="InterPro" id="IPR001347">
    <property type="entry name" value="SIS_dom"/>
</dbReference>
<feature type="domain" description="SIS" evidence="2">
    <location>
        <begin position="24"/>
        <end position="163"/>
    </location>
</feature>
<proteinExistence type="inferred from homology"/>
<comment type="similarity">
    <text evidence="1">Belongs to the SIS family. PHI subfamily.</text>
</comment>
<evidence type="ECO:0000256" key="1">
    <source>
        <dbReference type="ARBA" id="ARBA00009235"/>
    </source>
</evidence>
<dbReference type="Gene3D" id="3.40.50.10490">
    <property type="entry name" value="Glucose-6-phosphate isomerase like protein, domain 1"/>
    <property type="match status" value="1"/>
</dbReference>
<dbReference type="SUPFAM" id="SSF53697">
    <property type="entry name" value="SIS domain"/>
    <property type="match status" value="1"/>
</dbReference>
<dbReference type="InterPro" id="IPR017552">
    <property type="entry name" value="PHI/rmpB"/>
</dbReference>
<evidence type="ECO:0000313" key="3">
    <source>
        <dbReference type="EMBL" id="HGT82996.1"/>
    </source>
</evidence>
<protein>
    <submittedName>
        <fullName evidence="3">6-phospho-3-hexuloisomerase</fullName>
    </submittedName>
</protein>
<sequence>MQKFLDLIMRSVKEVYEHEKLNSFIRFIEEAERIFVVGIGRSGLVAKAFAMRLMHLGYKAFVIGETTTPRIEAGDLLVAVSGSGETGYVVAIAKKAKEIGAKVVAITSAENSTLSKLSDFSVVLKNRLDKETKRIAPMGTLFEVTALVFLDGTVAEIIEKKNLSEEDLAKRHAIENEVRIC</sequence>
<dbReference type="InterPro" id="IPR046348">
    <property type="entry name" value="SIS_dom_sf"/>
</dbReference>
<dbReference type="GO" id="GO:0097367">
    <property type="term" value="F:carbohydrate derivative binding"/>
    <property type="evidence" value="ECO:0007669"/>
    <property type="project" value="InterPro"/>
</dbReference>
<accession>A0A7J3M233</accession>
<dbReference type="AlphaFoldDB" id="A0A7J3M233"/>
<dbReference type="GO" id="GO:0016853">
    <property type="term" value="F:isomerase activity"/>
    <property type="evidence" value="ECO:0007669"/>
    <property type="project" value="UniProtKB-KW"/>
</dbReference>
<dbReference type="PROSITE" id="PS51464">
    <property type="entry name" value="SIS"/>
    <property type="match status" value="1"/>
</dbReference>
<dbReference type="PANTHER" id="PTHR43443:SF1">
    <property type="entry name" value="3-HEXULOSE-6-PHOSPHATE ISOMERASE"/>
    <property type="match status" value="1"/>
</dbReference>
<dbReference type="PANTHER" id="PTHR43443">
    <property type="entry name" value="3-HEXULOSE-6-PHOSPHATE ISOMERASE"/>
    <property type="match status" value="1"/>
</dbReference>
<comment type="caution">
    <text evidence="3">The sequence shown here is derived from an EMBL/GenBank/DDBJ whole genome shotgun (WGS) entry which is preliminary data.</text>
</comment>
<organism evidence="3">
    <name type="scientific">Archaeoglobus fulgidus</name>
    <dbReference type="NCBI Taxonomy" id="2234"/>
    <lineage>
        <taxon>Archaea</taxon>
        <taxon>Methanobacteriati</taxon>
        <taxon>Methanobacteriota</taxon>
        <taxon>Archaeoglobi</taxon>
        <taxon>Archaeoglobales</taxon>
        <taxon>Archaeoglobaceae</taxon>
        <taxon>Archaeoglobus</taxon>
    </lineage>
</organism>
<reference evidence="3" key="1">
    <citation type="journal article" date="2020" name="mSystems">
        <title>Genome- and Community-Level Interaction Insights into Carbon Utilization and Element Cycling Functions of Hydrothermarchaeota in Hydrothermal Sediment.</title>
        <authorList>
            <person name="Zhou Z."/>
            <person name="Liu Y."/>
            <person name="Xu W."/>
            <person name="Pan J."/>
            <person name="Luo Z.H."/>
            <person name="Li M."/>
        </authorList>
    </citation>
    <scope>NUCLEOTIDE SEQUENCE [LARGE SCALE GENOMIC DNA]</scope>
    <source>
        <strain evidence="3">SpSt-587</strain>
    </source>
</reference>